<dbReference type="PANTHER" id="PTHR33623">
    <property type="entry name" value="OS04G0572500 PROTEIN"/>
    <property type="match status" value="1"/>
</dbReference>
<evidence type="ECO:0000313" key="2">
    <source>
        <dbReference type="EMBL" id="VFQ84426.1"/>
    </source>
</evidence>
<keyword evidence="3" id="KW-1185">Reference proteome</keyword>
<evidence type="ECO:0000256" key="1">
    <source>
        <dbReference type="SAM" id="MobiDB-lite"/>
    </source>
</evidence>
<dbReference type="AlphaFoldDB" id="A0A484M8M3"/>
<feature type="region of interest" description="Disordered" evidence="1">
    <location>
        <begin position="173"/>
        <end position="195"/>
    </location>
</feature>
<evidence type="ECO:0008006" key="4">
    <source>
        <dbReference type="Google" id="ProtNLM"/>
    </source>
</evidence>
<proteinExistence type="predicted"/>
<dbReference type="EMBL" id="OOIL02002732">
    <property type="protein sequence ID" value="VFQ84426.1"/>
    <property type="molecule type" value="Genomic_DNA"/>
</dbReference>
<organism evidence="2 3">
    <name type="scientific">Cuscuta campestris</name>
    <dbReference type="NCBI Taxonomy" id="132261"/>
    <lineage>
        <taxon>Eukaryota</taxon>
        <taxon>Viridiplantae</taxon>
        <taxon>Streptophyta</taxon>
        <taxon>Embryophyta</taxon>
        <taxon>Tracheophyta</taxon>
        <taxon>Spermatophyta</taxon>
        <taxon>Magnoliopsida</taxon>
        <taxon>eudicotyledons</taxon>
        <taxon>Gunneridae</taxon>
        <taxon>Pentapetalae</taxon>
        <taxon>asterids</taxon>
        <taxon>lamiids</taxon>
        <taxon>Solanales</taxon>
        <taxon>Convolvulaceae</taxon>
        <taxon>Cuscuteae</taxon>
        <taxon>Cuscuta</taxon>
        <taxon>Cuscuta subgen. Grammica</taxon>
        <taxon>Cuscuta sect. Cleistogrammica</taxon>
    </lineage>
</organism>
<name>A0A484M8M3_9ASTE</name>
<protein>
    <recommendedName>
        <fullName evidence="4">DUF4378 domain-containing protein</fullName>
    </recommendedName>
</protein>
<evidence type="ECO:0000313" key="3">
    <source>
        <dbReference type="Proteomes" id="UP000595140"/>
    </source>
</evidence>
<dbReference type="Proteomes" id="UP000595140">
    <property type="component" value="Unassembled WGS sequence"/>
</dbReference>
<sequence>MPEKPFLHQLLREDQEPFRLNAYIAERKRQLSGAAADPSPPSASGGVLRVPPKTAALLLEAALRIQKQYSAKNPTTEIKSAGFGLFGSILKRLKGRNKKRGQKSLVLKGDDRIGVSCSVRHCSFSSADWSESHEEKSLDFETSSSSRSEEEFQEIRLFPSSPFRFSLQRCESPGRRKAGFPSPAASPVGCRRQDKDQHEIEKLVNIEQEEEEHEKEQCSPVSVFDLPFEDHNYALEEEDDEAHDSDLECSYAIVQRAQQQLLSKLSRFEKLAELDPIELERIIMLDEEKGDEDVACDNEVGSTFEMKRLEKSKTHQGFVCKRFDSRWGLELNLIDVMVEMDMGAVESGEWKTFPTQAEETAMEIEVAVFGELLNEILT</sequence>
<gene>
    <name evidence="2" type="ORF">CCAM_LOCUS26202</name>
</gene>
<accession>A0A484M8M3</accession>
<dbReference type="OrthoDB" id="1918879at2759"/>
<reference evidence="2 3" key="1">
    <citation type="submission" date="2018-04" db="EMBL/GenBank/DDBJ databases">
        <authorList>
            <person name="Vogel A."/>
        </authorList>
    </citation>
    <scope>NUCLEOTIDE SEQUENCE [LARGE SCALE GENOMIC DNA]</scope>
</reference>
<dbReference type="PANTHER" id="PTHR33623:SF5">
    <property type="entry name" value="HISTONE-LYSINE N-METHYLTRANSFERASE SETD1B-LIKE PROTEIN"/>
    <property type="match status" value="1"/>
</dbReference>